<evidence type="ECO:0000256" key="4">
    <source>
        <dbReference type="ARBA" id="ARBA00022723"/>
    </source>
</evidence>
<evidence type="ECO:0000256" key="3">
    <source>
        <dbReference type="ARBA" id="ARBA00022670"/>
    </source>
</evidence>
<dbReference type="PANTHER" id="PTHR43330">
    <property type="entry name" value="METHIONINE AMINOPEPTIDASE"/>
    <property type="match status" value="1"/>
</dbReference>
<comment type="subunit">
    <text evidence="6">Monomer.</text>
</comment>
<comment type="catalytic activity">
    <reaction evidence="6 7">
        <text>Release of N-terminal amino acids, preferentially methionine, from peptides and arylamides.</text>
        <dbReference type="EC" id="3.4.11.18"/>
    </reaction>
</comment>
<evidence type="ECO:0000256" key="7">
    <source>
        <dbReference type="RuleBase" id="RU003653"/>
    </source>
</evidence>
<feature type="binding site" evidence="6">
    <location>
        <position position="110"/>
    </location>
    <ligand>
        <name>a divalent metal cation</name>
        <dbReference type="ChEBI" id="CHEBI:60240"/>
        <label>2</label>
        <note>catalytic</note>
    </ligand>
</feature>
<feature type="domain" description="Peptidase M24" evidence="8">
    <location>
        <begin position="17"/>
        <end position="243"/>
    </location>
</feature>
<feature type="binding site" evidence="6">
    <location>
        <position position="237"/>
    </location>
    <ligand>
        <name>a divalent metal cation</name>
        <dbReference type="ChEBI" id="CHEBI:60240"/>
        <label>2</label>
        <note>catalytic</note>
    </ligand>
</feature>
<dbReference type="NCBIfam" id="TIGR00500">
    <property type="entry name" value="met_pdase_I"/>
    <property type="match status" value="1"/>
</dbReference>
<dbReference type="CDD" id="cd01086">
    <property type="entry name" value="MetAP1"/>
    <property type="match status" value="1"/>
</dbReference>
<evidence type="ECO:0000256" key="6">
    <source>
        <dbReference type="HAMAP-Rule" id="MF_01974"/>
    </source>
</evidence>
<feature type="binding site" evidence="6">
    <location>
        <position position="237"/>
    </location>
    <ligand>
        <name>a divalent metal cation</name>
        <dbReference type="ChEBI" id="CHEBI:60240"/>
        <label>1</label>
    </ligand>
</feature>
<dbReference type="GO" id="GO:0046872">
    <property type="term" value="F:metal ion binding"/>
    <property type="evidence" value="ECO:0007669"/>
    <property type="project" value="UniProtKB-UniRule"/>
</dbReference>
<dbReference type="Pfam" id="PF00557">
    <property type="entry name" value="Peptidase_M24"/>
    <property type="match status" value="1"/>
</dbReference>
<dbReference type="GO" id="GO:0005829">
    <property type="term" value="C:cytosol"/>
    <property type="evidence" value="ECO:0007669"/>
    <property type="project" value="TreeGrafter"/>
</dbReference>
<comment type="caution">
    <text evidence="9">The sequence shown here is derived from an EMBL/GenBank/DDBJ whole genome shotgun (WGS) entry which is preliminary data.</text>
</comment>
<dbReference type="GO" id="GO:0004239">
    <property type="term" value="F:initiator methionyl aminopeptidase activity"/>
    <property type="evidence" value="ECO:0007669"/>
    <property type="project" value="UniProtKB-UniRule"/>
</dbReference>
<keyword evidence="2 6" id="KW-0031">Aminopeptidase</keyword>
<feature type="binding site" evidence="6">
    <location>
        <position position="180"/>
    </location>
    <ligand>
        <name>substrate</name>
    </ligand>
</feature>
<dbReference type="PANTHER" id="PTHR43330:SF27">
    <property type="entry name" value="METHIONINE AMINOPEPTIDASE"/>
    <property type="match status" value="1"/>
</dbReference>
<evidence type="ECO:0000256" key="1">
    <source>
        <dbReference type="ARBA" id="ARBA00002521"/>
    </source>
</evidence>
<keyword evidence="4 6" id="KW-0479">Metal-binding</keyword>
<comment type="similarity">
    <text evidence="6">Belongs to the peptidase M24A family. Methionine aminopeptidase type 1 subfamily.</text>
</comment>
<gene>
    <name evidence="6 9" type="primary">map</name>
    <name evidence="9" type="ORF">ZNDK_0401</name>
</gene>
<dbReference type="EC" id="3.4.11.18" evidence="6 7"/>
<dbReference type="AlphaFoldDB" id="A0A6L2R4X7"/>
<protein>
    <recommendedName>
        <fullName evidence="6 7">Methionine aminopeptidase</fullName>
        <shortName evidence="6">MAP</shortName>
        <shortName evidence="6">MetAP</shortName>
        <ecNumber evidence="6 7">3.4.11.18</ecNumber>
    </recommendedName>
    <alternativeName>
        <fullName evidence="6">Peptidase M</fullName>
    </alternativeName>
</protein>
<reference evidence="9 10" key="1">
    <citation type="journal article" date="2020" name="ISME J.">
        <title>Parallel Reductive Genome Evolution in Desulfovibrio Ectosymbionts Independently Acquired by Trichonympha Protists in the Termite Gut.</title>
        <authorList>
            <person name="Takeuchi M."/>
            <person name="Kuwahara H."/>
            <person name="Murakami T."/>
            <person name="Takahashi K."/>
            <person name="Kajitani R."/>
            <person name="Toyoda A."/>
            <person name="Itoh T."/>
            <person name="Ohkuma M."/>
            <person name="Hongoh Y."/>
        </authorList>
    </citation>
    <scope>NUCLEOTIDE SEQUENCE [LARGE SCALE GENOMIC DNA]</scope>
    <source>
        <strain evidence="9">ZnDsv-02</strain>
    </source>
</reference>
<feature type="binding site" evidence="6">
    <location>
        <position position="173"/>
    </location>
    <ligand>
        <name>a divalent metal cation</name>
        <dbReference type="ChEBI" id="CHEBI:60240"/>
        <label>2</label>
        <note>catalytic</note>
    </ligand>
</feature>
<dbReference type="HAMAP" id="MF_01974">
    <property type="entry name" value="MetAP_1"/>
    <property type="match status" value="1"/>
</dbReference>
<dbReference type="GO" id="GO:0006508">
    <property type="term" value="P:proteolysis"/>
    <property type="evidence" value="ECO:0007669"/>
    <property type="project" value="UniProtKB-KW"/>
</dbReference>
<dbReference type="PROSITE" id="PS00680">
    <property type="entry name" value="MAP_1"/>
    <property type="match status" value="1"/>
</dbReference>
<organism evidence="9 10">
    <name type="scientific">Candidatus Desulfovibrio kirbyi</name>
    <dbReference type="NCBI Taxonomy" id="2696086"/>
    <lineage>
        <taxon>Bacteria</taxon>
        <taxon>Pseudomonadati</taxon>
        <taxon>Thermodesulfobacteriota</taxon>
        <taxon>Desulfovibrionia</taxon>
        <taxon>Desulfovibrionales</taxon>
        <taxon>Desulfovibrionaceae</taxon>
        <taxon>Desulfovibrio</taxon>
    </lineage>
</organism>
<proteinExistence type="inferred from homology"/>
<evidence type="ECO:0000256" key="2">
    <source>
        <dbReference type="ARBA" id="ARBA00022438"/>
    </source>
</evidence>
<feature type="binding site" evidence="6">
    <location>
        <position position="99"/>
    </location>
    <ligand>
        <name>a divalent metal cation</name>
        <dbReference type="ChEBI" id="CHEBI:60240"/>
        <label>1</label>
    </ligand>
</feature>
<dbReference type="InterPro" id="IPR036005">
    <property type="entry name" value="Creatinase/aminopeptidase-like"/>
</dbReference>
<keyword evidence="5 6" id="KW-0378">Hydrolase</keyword>
<evidence type="ECO:0000259" key="8">
    <source>
        <dbReference type="Pfam" id="PF00557"/>
    </source>
</evidence>
<feature type="binding site" evidence="6">
    <location>
        <position position="82"/>
    </location>
    <ligand>
        <name>substrate</name>
    </ligand>
</feature>
<sequence>MKKHHGAFIKNENEIASLREANRMVANILDAAGDLISPGITTMRLEELARDMCADYGVRPAFLGYHGFSFALCCSVNEQVVHGFPSNRLLQEGDIVSIDMGVVFEGFVGDSARTWPVGEVSDTAAKLVRITEESLYVGIDRARAGNDVYDIGAAVQEYVETAGFNVVRRFVGHGIGTRMHEKPEVPNFRQTMRGMTLQNGMVIAIEPMVTVGGYEVKILDDNWTAVTCDGQYAAHFEHSIVVTPQGPKILSISDRGFRKAGVRMPLDSALI</sequence>
<comment type="cofactor">
    <cofactor evidence="6">
        <name>Co(2+)</name>
        <dbReference type="ChEBI" id="CHEBI:48828"/>
    </cofactor>
    <cofactor evidence="6">
        <name>Zn(2+)</name>
        <dbReference type="ChEBI" id="CHEBI:29105"/>
    </cofactor>
    <cofactor evidence="6">
        <name>Mn(2+)</name>
        <dbReference type="ChEBI" id="CHEBI:29035"/>
    </cofactor>
    <cofactor evidence="6">
        <name>Fe(2+)</name>
        <dbReference type="ChEBI" id="CHEBI:29033"/>
    </cofactor>
    <text evidence="6">Binds 2 divalent metal cations per subunit. Has a high-affinity and a low affinity metal-binding site. The true nature of the physiological cofactor is under debate. The enzyme is active with cobalt, zinc, manganese or divalent iron ions. Most likely, methionine aminopeptidases function as mononuclear Fe(2+)-metalloproteases under physiological conditions, and the catalytically relevant metal-binding site has been assigned to the histidine-containing high-affinity site.</text>
</comment>
<evidence type="ECO:0000313" key="9">
    <source>
        <dbReference type="EMBL" id="GFH62630.1"/>
    </source>
</evidence>
<dbReference type="Gene3D" id="3.90.230.10">
    <property type="entry name" value="Creatinase/methionine aminopeptidase superfamily"/>
    <property type="match status" value="1"/>
</dbReference>
<name>A0A6L2R4X7_9BACT</name>
<evidence type="ECO:0000313" key="10">
    <source>
        <dbReference type="Proteomes" id="UP000505077"/>
    </source>
</evidence>
<evidence type="ECO:0000256" key="5">
    <source>
        <dbReference type="ARBA" id="ARBA00022801"/>
    </source>
</evidence>
<feature type="binding site" evidence="6">
    <location>
        <position position="206"/>
    </location>
    <ligand>
        <name>a divalent metal cation</name>
        <dbReference type="ChEBI" id="CHEBI:60240"/>
        <label>2</label>
        <note>catalytic</note>
    </ligand>
</feature>
<dbReference type="InterPro" id="IPR001714">
    <property type="entry name" value="Pept_M24_MAP"/>
</dbReference>
<dbReference type="EMBL" id="BLLL01000003">
    <property type="protein sequence ID" value="GFH62630.1"/>
    <property type="molecule type" value="Genomic_DNA"/>
</dbReference>
<comment type="function">
    <text evidence="1 6">Removes the N-terminal methionine from nascent proteins. The N-terminal methionine is often cleaved when the second residue in the primary sequence is small and uncharged (Met-Ala-, Cys, Gly, Pro, Ser, Thr, or Val). Requires deformylation of the N(alpha)-formylated initiator methionine before it can be hydrolyzed.</text>
</comment>
<keyword evidence="3 6" id="KW-0645">Protease</keyword>
<feature type="binding site" evidence="6">
    <location>
        <position position="110"/>
    </location>
    <ligand>
        <name>a divalent metal cation</name>
        <dbReference type="ChEBI" id="CHEBI:60240"/>
        <label>1</label>
    </ligand>
</feature>
<dbReference type="SUPFAM" id="SSF55920">
    <property type="entry name" value="Creatinase/aminopeptidase"/>
    <property type="match status" value="1"/>
</dbReference>
<dbReference type="PRINTS" id="PR00599">
    <property type="entry name" value="MAPEPTIDASE"/>
</dbReference>
<dbReference type="GO" id="GO:0070006">
    <property type="term" value="F:metalloaminopeptidase activity"/>
    <property type="evidence" value="ECO:0007669"/>
    <property type="project" value="UniProtKB-UniRule"/>
</dbReference>
<dbReference type="Proteomes" id="UP000505077">
    <property type="component" value="Unassembled WGS sequence"/>
</dbReference>
<dbReference type="InterPro" id="IPR002467">
    <property type="entry name" value="Pept_M24A_MAP1"/>
</dbReference>
<accession>A0A6L2R4X7</accession>
<dbReference type="InterPro" id="IPR000994">
    <property type="entry name" value="Pept_M24"/>
</dbReference>